<evidence type="ECO:0000256" key="1">
    <source>
        <dbReference type="ARBA" id="ARBA00022630"/>
    </source>
</evidence>
<feature type="region of interest" description="Disordered" evidence="4">
    <location>
        <begin position="110"/>
        <end position="130"/>
    </location>
</feature>
<dbReference type="InterPro" id="IPR005107">
    <property type="entry name" value="CO_DH_flav_C"/>
</dbReference>
<proteinExistence type="predicted"/>
<dbReference type="Pfam" id="PF03450">
    <property type="entry name" value="CO_deh_flav_C"/>
    <property type="match status" value="1"/>
</dbReference>
<dbReference type="InterPro" id="IPR036683">
    <property type="entry name" value="CO_DH_flav_C_dom_sf"/>
</dbReference>
<dbReference type="PANTHER" id="PTHR42659:SF2">
    <property type="entry name" value="XANTHINE DEHYDROGENASE SUBUNIT C-RELATED"/>
    <property type="match status" value="1"/>
</dbReference>
<evidence type="ECO:0000256" key="3">
    <source>
        <dbReference type="ARBA" id="ARBA00023002"/>
    </source>
</evidence>
<dbReference type="Gene3D" id="3.30.390.50">
    <property type="entry name" value="CO dehydrogenase flavoprotein, C-terminal domain"/>
    <property type="match status" value="1"/>
</dbReference>
<dbReference type="AlphaFoldDB" id="A0A4R5BXH5"/>
<keyword evidence="7" id="KW-1185">Reference proteome</keyword>
<keyword evidence="1" id="KW-0285">Flavoprotein</keyword>
<dbReference type="SUPFAM" id="SSF56176">
    <property type="entry name" value="FAD-binding/transporter-associated domain-like"/>
    <property type="match status" value="1"/>
</dbReference>
<dbReference type="EMBL" id="SMLA01000014">
    <property type="protein sequence ID" value="TDD89064.1"/>
    <property type="molecule type" value="Genomic_DNA"/>
</dbReference>
<dbReference type="Proteomes" id="UP000294723">
    <property type="component" value="Unassembled WGS sequence"/>
</dbReference>
<evidence type="ECO:0000259" key="5">
    <source>
        <dbReference type="SMART" id="SM01092"/>
    </source>
</evidence>
<evidence type="ECO:0000313" key="6">
    <source>
        <dbReference type="EMBL" id="TDD89064.1"/>
    </source>
</evidence>
<protein>
    <recommendedName>
        <fullName evidence="5">CO dehydrogenase flavoprotein C-terminal domain-containing protein</fullName>
    </recommendedName>
</protein>
<feature type="domain" description="CO dehydrogenase flavoprotein C-terminal" evidence="5">
    <location>
        <begin position="45"/>
        <end position="146"/>
    </location>
</feature>
<keyword evidence="2" id="KW-0274">FAD</keyword>
<evidence type="ECO:0000256" key="2">
    <source>
        <dbReference type="ARBA" id="ARBA00022827"/>
    </source>
</evidence>
<accession>A0A4R5BXH5</accession>
<dbReference type="GO" id="GO:0050660">
    <property type="term" value="F:flavin adenine dinucleotide binding"/>
    <property type="evidence" value="ECO:0007669"/>
    <property type="project" value="InterPro"/>
</dbReference>
<name>A0A4R5BXH5_9PSEU</name>
<reference evidence="6 7" key="1">
    <citation type="submission" date="2019-03" db="EMBL/GenBank/DDBJ databases">
        <title>Draft genome sequences of novel Actinobacteria.</title>
        <authorList>
            <person name="Sahin N."/>
            <person name="Ay H."/>
            <person name="Saygin H."/>
        </authorList>
    </citation>
    <scope>NUCLEOTIDE SEQUENCE [LARGE SCALE GENOMIC DNA]</scope>
    <source>
        <strain evidence="6 7">5K548</strain>
    </source>
</reference>
<dbReference type="SMART" id="SM01092">
    <property type="entry name" value="CO_deh_flav_C"/>
    <property type="match status" value="1"/>
</dbReference>
<gene>
    <name evidence="6" type="ORF">E1202_12555</name>
</gene>
<sequence>MVATGSDGRRTIPATDLFLAPYQTALRPTEIITETRWPIRPQTRHGFAETTHRAGDFALAGLAAVVELDGPEVARARLAALGVAGTARRLPTAEQALLGRPLSTGSIEDATDAAAKSVDPPEDVHADPETRRAALRAATRRALEQITHA</sequence>
<keyword evidence="3" id="KW-0560">Oxidoreductase</keyword>
<organism evidence="6 7">
    <name type="scientific">Saccharopolyspora karakumensis</name>
    <dbReference type="NCBI Taxonomy" id="2530386"/>
    <lineage>
        <taxon>Bacteria</taxon>
        <taxon>Bacillati</taxon>
        <taxon>Actinomycetota</taxon>
        <taxon>Actinomycetes</taxon>
        <taxon>Pseudonocardiales</taxon>
        <taxon>Pseudonocardiaceae</taxon>
        <taxon>Saccharopolyspora</taxon>
    </lineage>
</organism>
<dbReference type="InterPro" id="IPR036318">
    <property type="entry name" value="FAD-bd_PCMH-like_sf"/>
</dbReference>
<dbReference type="GO" id="GO:0016491">
    <property type="term" value="F:oxidoreductase activity"/>
    <property type="evidence" value="ECO:0007669"/>
    <property type="project" value="UniProtKB-KW"/>
</dbReference>
<evidence type="ECO:0000256" key="4">
    <source>
        <dbReference type="SAM" id="MobiDB-lite"/>
    </source>
</evidence>
<comment type="caution">
    <text evidence="6">The sequence shown here is derived from an EMBL/GenBank/DDBJ whole genome shotgun (WGS) entry which is preliminary data.</text>
</comment>
<dbReference type="InterPro" id="IPR051312">
    <property type="entry name" value="Diverse_Substr_Oxidored"/>
</dbReference>
<evidence type="ECO:0000313" key="7">
    <source>
        <dbReference type="Proteomes" id="UP000294723"/>
    </source>
</evidence>
<dbReference type="PANTHER" id="PTHR42659">
    <property type="entry name" value="XANTHINE DEHYDROGENASE SUBUNIT C-RELATED"/>
    <property type="match status" value="1"/>
</dbReference>
<dbReference type="SUPFAM" id="SSF55447">
    <property type="entry name" value="CO dehydrogenase flavoprotein C-terminal domain-like"/>
    <property type="match status" value="1"/>
</dbReference>